<dbReference type="InterPro" id="IPR003035">
    <property type="entry name" value="RWP-RK_dom"/>
</dbReference>
<dbReference type="RefSeq" id="XP_005833183.1">
    <property type="nucleotide sequence ID" value="XM_005833126.1"/>
</dbReference>
<keyword evidence="3" id="KW-0804">Transcription</keyword>
<dbReference type="Pfam" id="PF02042">
    <property type="entry name" value="RWP-RK"/>
    <property type="match status" value="1"/>
</dbReference>
<keyword evidence="1" id="KW-0805">Transcription regulation</keyword>
<feature type="domain" description="RWP-RK" evidence="5">
    <location>
        <begin position="7"/>
        <end position="93"/>
    </location>
</feature>
<reference evidence="8" key="2">
    <citation type="submission" date="2012-11" db="EMBL/GenBank/DDBJ databases">
        <authorList>
            <person name="Kuo A."/>
            <person name="Curtis B.A."/>
            <person name="Tanifuji G."/>
            <person name="Burki F."/>
            <person name="Gruber A."/>
            <person name="Irimia M."/>
            <person name="Maruyama S."/>
            <person name="Arias M.C."/>
            <person name="Ball S.G."/>
            <person name="Gile G.H."/>
            <person name="Hirakawa Y."/>
            <person name="Hopkins J.F."/>
            <person name="Rensing S.A."/>
            <person name="Schmutz J."/>
            <person name="Symeonidi A."/>
            <person name="Elias M."/>
            <person name="Eveleigh R.J."/>
            <person name="Herman E.K."/>
            <person name="Klute M.J."/>
            <person name="Nakayama T."/>
            <person name="Obornik M."/>
            <person name="Reyes-Prieto A."/>
            <person name="Armbrust E.V."/>
            <person name="Aves S.J."/>
            <person name="Beiko R.G."/>
            <person name="Coutinho P."/>
            <person name="Dacks J.B."/>
            <person name="Durnford D.G."/>
            <person name="Fast N.M."/>
            <person name="Green B.R."/>
            <person name="Grisdale C."/>
            <person name="Hempe F."/>
            <person name="Henrissat B."/>
            <person name="Hoppner M.P."/>
            <person name="Ishida K.-I."/>
            <person name="Kim E."/>
            <person name="Koreny L."/>
            <person name="Kroth P.G."/>
            <person name="Liu Y."/>
            <person name="Malik S.-B."/>
            <person name="Maier U.G."/>
            <person name="McRose D."/>
            <person name="Mock T."/>
            <person name="Neilson J.A."/>
            <person name="Onodera N.T."/>
            <person name="Poole A.M."/>
            <person name="Pritham E.J."/>
            <person name="Richards T.A."/>
            <person name="Rocap G."/>
            <person name="Roy S.W."/>
            <person name="Sarai C."/>
            <person name="Schaack S."/>
            <person name="Shirato S."/>
            <person name="Slamovits C.H."/>
            <person name="Spencer D.F."/>
            <person name="Suzuki S."/>
            <person name="Worden A.Z."/>
            <person name="Zauner S."/>
            <person name="Barry K."/>
            <person name="Bell C."/>
            <person name="Bharti A.K."/>
            <person name="Crow J.A."/>
            <person name="Grimwood J."/>
            <person name="Kramer R."/>
            <person name="Lindquist E."/>
            <person name="Lucas S."/>
            <person name="Salamov A."/>
            <person name="McFadden G.I."/>
            <person name="Lane C.E."/>
            <person name="Keeling P.J."/>
            <person name="Gray M.W."/>
            <person name="Grigoriev I.V."/>
            <person name="Archibald J.M."/>
        </authorList>
    </citation>
    <scope>NUCLEOTIDE SEQUENCE</scope>
    <source>
        <strain evidence="8">CCMP2712</strain>
    </source>
</reference>
<dbReference type="HOGENOM" id="CLU_092984_0_0_1"/>
<reference evidence="7" key="3">
    <citation type="submission" date="2016-03" db="UniProtKB">
        <authorList>
            <consortium name="EnsemblProtists"/>
        </authorList>
    </citation>
    <scope>IDENTIFICATION</scope>
</reference>
<organism evidence="6">
    <name type="scientific">Guillardia theta (strain CCMP2712)</name>
    <name type="common">Cryptophyte</name>
    <dbReference type="NCBI Taxonomy" id="905079"/>
    <lineage>
        <taxon>Eukaryota</taxon>
        <taxon>Cryptophyceae</taxon>
        <taxon>Pyrenomonadales</taxon>
        <taxon>Geminigeraceae</taxon>
        <taxon>Guillardia</taxon>
    </lineage>
</organism>
<evidence type="ECO:0000259" key="5">
    <source>
        <dbReference type="PROSITE" id="PS51519"/>
    </source>
</evidence>
<evidence type="ECO:0000256" key="1">
    <source>
        <dbReference type="ARBA" id="ARBA00023015"/>
    </source>
</evidence>
<accession>L1JCD0</accession>
<evidence type="ECO:0000256" key="3">
    <source>
        <dbReference type="ARBA" id="ARBA00023163"/>
    </source>
</evidence>
<evidence type="ECO:0000256" key="2">
    <source>
        <dbReference type="ARBA" id="ARBA00023125"/>
    </source>
</evidence>
<name>L1JCD0_GUITC</name>
<dbReference type="AlphaFoldDB" id="L1JCD0"/>
<evidence type="ECO:0000313" key="8">
    <source>
        <dbReference type="Proteomes" id="UP000011087"/>
    </source>
</evidence>
<proteinExistence type="predicted"/>
<dbReference type="PaxDb" id="55529-EKX46203"/>
<protein>
    <recommendedName>
        <fullName evidence="5">RWP-RK domain-containing protein</fullName>
    </recommendedName>
</protein>
<keyword evidence="4" id="KW-0539">Nucleus</keyword>
<dbReference type="EMBL" id="JH992995">
    <property type="protein sequence ID" value="EKX46203.1"/>
    <property type="molecule type" value="Genomic_DNA"/>
</dbReference>
<evidence type="ECO:0000313" key="6">
    <source>
        <dbReference type="EMBL" id="EKX46203.1"/>
    </source>
</evidence>
<dbReference type="GO" id="GO:0003677">
    <property type="term" value="F:DNA binding"/>
    <property type="evidence" value="ECO:0007669"/>
    <property type="project" value="UniProtKB-KW"/>
</dbReference>
<gene>
    <name evidence="6" type="ORF">GUITHDRAFT_107821</name>
</gene>
<dbReference type="Proteomes" id="UP000011087">
    <property type="component" value="Unassembled WGS sequence"/>
</dbReference>
<keyword evidence="8" id="KW-1185">Reference proteome</keyword>
<dbReference type="GeneID" id="17302838"/>
<sequence length="198" mass="21955">MSRTIIVRGRAGSRKGTPGRRVELTLNKLEAFYDFRQEDAASLLGISLTSLKSACRQLGLKRWPYTRFKLEGVARTHSSIQPSTLKQAVELTGTCEGHSKTDERTHDDSSTLWSSSLEVAQSSKALHAHNLPIQPMGETSDPASSSNGMLVPLTASATPEELRILGEWDEEHRELLVNNEWLDWFLSSDDSTDMSSLP</sequence>
<evidence type="ECO:0000313" key="7">
    <source>
        <dbReference type="EnsemblProtists" id="EKX46203"/>
    </source>
</evidence>
<reference evidence="6 8" key="1">
    <citation type="journal article" date="2012" name="Nature">
        <title>Algal genomes reveal evolutionary mosaicism and the fate of nucleomorphs.</title>
        <authorList>
            <consortium name="DOE Joint Genome Institute"/>
            <person name="Curtis B.A."/>
            <person name="Tanifuji G."/>
            <person name="Burki F."/>
            <person name="Gruber A."/>
            <person name="Irimia M."/>
            <person name="Maruyama S."/>
            <person name="Arias M.C."/>
            <person name="Ball S.G."/>
            <person name="Gile G.H."/>
            <person name="Hirakawa Y."/>
            <person name="Hopkins J.F."/>
            <person name="Kuo A."/>
            <person name="Rensing S.A."/>
            <person name="Schmutz J."/>
            <person name="Symeonidi A."/>
            <person name="Elias M."/>
            <person name="Eveleigh R.J."/>
            <person name="Herman E.K."/>
            <person name="Klute M.J."/>
            <person name="Nakayama T."/>
            <person name="Obornik M."/>
            <person name="Reyes-Prieto A."/>
            <person name="Armbrust E.V."/>
            <person name="Aves S.J."/>
            <person name="Beiko R.G."/>
            <person name="Coutinho P."/>
            <person name="Dacks J.B."/>
            <person name="Durnford D.G."/>
            <person name="Fast N.M."/>
            <person name="Green B.R."/>
            <person name="Grisdale C.J."/>
            <person name="Hempel F."/>
            <person name="Henrissat B."/>
            <person name="Hoppner M.P."/>
            <person name="Ishida K."/>
            <person name="Kim E."/>
            <person name="Koreny L."/>
            <person name="Kroth P.G."/>
            <person name="Liu Y."/>
            <person name="Malik S.B."/>
            <person name="Maier U.G."/>
            <person name="McRose D."/>
            <person name="Mock T."/>
            <person name="Neilson J.A."/>
            <person name="Onodera N.T."/>
            <person name="Poole A.M."/>
            <person name="Pritham E.J."/>
            <person name="Richards T.A."/>
            <person name="Rocap G."/>
            <person name="Roy S.W."/>
            <person name="Sarai C."/>
            <person name="Schaack S."/>
            <person name="Shirato S."/>
            <person name="Slamovits C.H."/>
            <person name="Spencer D.F."/>
            <person name="Suzuki S."/>
            <person name="Worden A.Z."/>
            <person name="Zauner S."/>
            <person name="Barry K."/>
            <person name="Bell C."/>
            <person name="Bharti A.K."/>
            <person name="Crow J.A."/>
            <person name="Grimwood J."/>
            <person name="Kramer R."/>
            <person name="Lindquist E."/>
            <person name="Lucas S."/>
            <person name="Salamov A."/>
            <person name="McFadden G.I."/>
            <person name="Lane C.E."/>
            <person name="Keeling P.J."/>
            <person name="Gray M.W."/>
            <person name="Grigoriev I.V."/>
            <person name="Archibald J.M."/>
        </authorList>
    </citation>
    <scope>NUCLEOTIDE SEQUENCE</scope>
    <source>
        <strain evidence="6 8">CCMP2712</strain>
    </source>
</reference>
<keyword evidence="2" id="KW-0238">DNA-binding</keyword>
<dbReference type="OrthoDB" id="1747617at2759"/>
<evidence type="ECO:0000256" key="4">
    <source>
        <dbReference type="ARBA" id="ARBA00023242"/>
    </source>
</evidence>
<dbReference type="EnsemblProtists" id="EKX46203">
    <property type="protein sequence ID" value="EKX46203"/>
    <property type="gene ID" value="GUITHDRAFT_107821"/>
</dbReference>
<dbReference type="KEGG" id="gtt:GUITHDRAFT_107821"/>
<dbReference type="PROSITE" id="PS51519">
    <property type="entry name" value="RWP_RK"/>
    <property type="match status" value="1"/>
</dbReference>